<comment type="caution">
    <text evidence="4">The sequence shown here is derived from an EMBL/GenBank/DDBJ whole genome shotgun (WGS) entry which is preliminary data.</text>
</comment>
<dbReference type="Gene3D" id="2.60.40.1120">
    <property type="entry name" value="Carboxypeptidase-like, regulatory domain"/>
    <property type="match status" value="1"/>
</dbReference>
<evidence type="ECO:0000259" key="3">
    <source>
        <dbReference type="Pfam" id="PF07715"/>
    </source>
</evidence>
<dbReference type="InterPro" id="IPR039426">
    <property type="entry name" value="TonB-dep_rcpt-like"/>
</dbReference>
<keyword evidence="2" id="KW-0472">Membrane</keyword>
<dbReference type="InterPro" id="IPR012910">
    <property type="entry name" value="Plug_dom"/>
</dbReference>
<dbReference type="SUPFAM" id="SSF56935">
    <property type="entry name" value="Porins"/>
    <property type="match status" value="1"/>
</dbReference>
<dbReference type="GO" id="GO:0015344">
    <property type="term" value="F:siderophore uptake transmembrane transporter activity"/>
    <property type="evidence" value="ECO:0007669"/>
    <property type="project" value="TreeGrafter"/>
</dbReference>
<dbReference type="GO" id="GO:0044718">
    <property type="term" value="P:siderophore transmembrane transport"/>
    <property type="evidence" value="ECO:0007669"/>
    <property type="project" value="TreeGrafter"/>
</dbReference>
<dbReference type="Proteomes" id="UP000316778">
    <property type="component" value="Unassembled WGS sequence"/>
</dbReference>
<dbReference type="PANTHER" id="PTHR30069:SF29">
    <property type="entry name" value="HEMOGLOBIN AND HEMOGLOBIN-HAPTOGLOBIN-BINDING PROTEIN 1-RELATED"/>
    <property type="match status" value="1"/>
</dbReference>
<evidence type="ECO:0000313" key="4">
    <source>
        <dbReference type="EMBL" id="TWI88277.1"/>
    </source>
</evidence>
<organism evidence="4 5">
    <name type="scientific">Chitinophaga japonensis</name>
    <name type="common">Flexibacter japonensis</name>
    <dbReference type="NCBI Taxonomy" id="104662"/>
    <lineage>
        <taxon>Bacteria</taxon>
        <taxon>Pseudomonadati</taxon>
        <taxon>Bacteroidota</taxon>
        <taxon>Chitinophagia</taxon>
        <taxon>Chitinophagales</taxon>
        <taxon>Chitinophagaceae</taxon>
        <taxon>Chitinophaga</taxon>
    </lineage>
</organism>
<evidence type="ECO:0000256" key="1">
    <source>
        <dbReference type="ARBA" id="ARBA00022729"/>
    </source>
</evidence>
<dbReference type="Gene3D" id="2.170.130.10">
    <property type="entry name" value="TonB-dependent receptor, plug domain"/>
    <property type="match status" value="1"/>
</dbReference>
<comment type="subcellular location">
    <subcellularLocation>
        <location evidence="2">Cell outer membrane</location>
        <topology evidence="2">Multi-pass membrane protein</topology>
    </subcellularLocation>
</comment>
<dbReference type="Pfam" id="PF07715">
    <property type="entry name" value="Plug"/>
    <property type="match status" value="1"/>
</dbReference>
<dbReference type="GO" id="GO:0009279">
    <property type="term" value="C:cell outer membrane"/>
    <property type="evidence" value="ECO:0007669"/>
    <property type="project" value="UniProtKB-SubCell"/>
</dbReference>
<dbReference type="SUPFAM" id="SSF49464">
    <property type="entry name" value="Carboxypeptidase regulatory domain-like"/>
    <property type="match status" value="1"/>
</dbReference>
<comment type="similarity">
    <text evidence="2">Belongs to the TonB-dependent receptor family.</text>
</comment>
<evidence type="ECO:0000313" key="5">
    <source>
        <dbReference type="Proteomes" id="UP000316778"/>
    </source>
</evidence>
<dbReference type="NCBIfam" id="TIGR04057">
    <property type="entry name" value="SusC_RagA_signa"/>
    <property type="match status" value="1"/>
</dbReference>
<dbReference type="OrthoDB" id="601301at2"/>
<evidence type="ECO:0000256" key="2">
    <source>
        <dbReference type="PROSITE-ProRule" id="PRU01360"/>
    </source>
</evidence>
<dbReference type="AlphaFoldDB" id="A0A562T413"/>
<keyword evidence="2" id="KW-0812">Transmembrane</keyword>
<sequence length="1076" mass="119252">MVTQLLFGKRFTTGGILLLVCFYLFHVVPAYAQTSEVRVRGKVLSETGEEIPGVTVRVKDGTLGTVTDADGNYSIRVPNGSAVLVFSLVGNAPLEVPVDNRESLNVTMKSSATELSETVIVGYGAQKKLHMTGAISTIKASEVEDLPVGNLGAALQGRVLGLGVSGGTARPGSPASLTIRNPATFSKDGGNLDPLYVIDGVIQVTGDGKNDATQFNNLDPSEVESITILKDASAAIYGSRAAHGVVIVTTKRGQAGKPRISYSGSYGINDEAYRSKMMSAYGFARYINIMNGPNGADRDPTDQNSFFSQDELDHFRTINYDWLDPVWSSASNMRHTLNVSGGTDRGTYFASASYYTQDGNLASLDYDKWTFRAGADMKVAAGLKAGLQVAGNFSNLTKTFNKIGGENAENDYRNLMLTPRYLPPYVDGYPVKIPGTDQYSGYHFYEIERMGNLSITKDKTLSVNVYAEYELPFVTGLKARVNYSRYFTGSNASQLGTIYQLYEFNTTGEHGHIYDQGATPKLPGKNYKNGDRLYYSNVNGETEQINFTLSYARQFGKHNVSGLFSVERGEAYSSQQDVWKESPIAATNGQFGSAFGAIDGKTAGSESATLGYIGRVNYSYDDRYLAEVLFRTDASTHFAPEHYWGNFYSVSAGWVISNESFFNTKTVNFLKLRYSAGLLGADDTKAWQWRQRYTFQGGKGAVFGGNSNLTTGMKMEASPNRNATWSDEFKNNLGVDARFLDSRLSLTLEGFYNKATNMLMERTATVPLTVGGTLAAENWGKMDFYGYEIAVGWNDRIGNDFNYGIDLRFTWYDNKWKQGNFAETDKYYPWNKQAGKSDDIGVWGHDYLGMFKTQADVDAYVKEYGITSVFGTEAEDLRPGMLYYRDVRGALQPDGTFAGPDGIIDDNDQIQLAKKENNHYGFGVTLKAGYKGIGFDCVIGGSFGGWSEIDTKSRDRIETSINRAFQSRPVYWEDIYDPELNPGGKYPNPYWEDINLGPTSEFWRVSAFRMGIRNANLNYSLPKRVTERLRISNARFSLTMLNPLYFFNPFDYKAPEGAYDEFPNLRTYSFGVNLTL</sequence>
<dbReference type="InterPro" id="IPR023996">
    <property type="entry name" value="TonB-dep_OMP_SusC/RagA"/>
</dbReference>
<keyword evidence="2" id="KW-0998">Cell outer membrane</keyword>
<dbReference type="Pfam" id="PF13715">
    <property type="entry name" value="CarbopepD_reg_2"/>
    <property type="match status" value="1"/>
</dbReference>
<keyword evidence="2" id="KW-1134">Transmembrane beta strand</keyword>
<feature type="domain" description="TonB-dependent receptor plug" evidence="3">
    <location>
        <begin position="129"/>
        <end position="245"/>
    </location>
</feature>
<dbReference type="InterPro" id="IPR023997">
    <property type="entry name" value="TonB-dep_OMP_SusC/RagA_CS"/>
</dbReference>
<dbReference type="NCBIfam" id="TIGR04056">
    <property type="entry name" value="OMP_RagA_SusC"/>
    <property type="match status" value="1"/>
</dbReference>
<keyword evidence="2" id="KW-0813">Transport</keyword>
<protein>
    <submittedName>
        <fullName evidence="4">TonB-linked SusC/RagA family outer membrane protein</fullName>
    </submittedName>
</protein>
<name>A0A562T413_CHIJA</name>
<dbReference type="RefSeq" id="WP_145713378.1">
    <property type="nucleotide sequence ID" value="NZ_BAAAFY010000001.1"/>
</dbReference>
<reference evidence="4 5" key="1">
    <citation type="journal article" date="2013" name="Stand. Genomic Sci.">
        <title>Genomic Encyclopedia of Type Strains, Phase I: The one thousand microbial genomes (KMG-I) project.</title>
        <authorList>
            <person name="Kyrpides N.C."/>
            <person name="Woyke T."/>
            <person name="Eisen J.A."/>
            <person name="Garrity G."/>
            <person name="Lilburn T.G."/>
            <person name="Beck B.J."/>
            <person name="Whitman W.B."/>
            <person name="Hugenholtz P."/>
            <person name="Klenk H.P."/>
        </authorList>
    </citation>
    <scope>NUCLEOTIDE SEQUENCE [LARGE SCALE GENOMIC DNA]</scope>
    <source>
        <strain evidence="4 5">DSM 13484</strain>
    </source>
</reference>
<dbReference type="PROSITE" id="PS52016">
    <property type="entry name" value="TONB_DEPENDENT_REC_3"/>
    <property type="match status" value="1"/>
</dbReference>
<dbReference type="InterPro" id="IPR037066">
    <property type="entry name" value="Plug_dom_sf"/>
</dbReference>
<proteinExistence type="inferred from homology"/>
<dbReference type="EMBL" id="VLLG01000003">
    <property type="protein sequence ID" value="TWI88277.1"/>
    <property type="molecule type" value="Genomic_DNA"/>
</dbReference>
<accession>A0A562T413</accession>
<dbReference type="InterPro" id="IPR008969">
    <property type="entry name" value="CarboxyPept-like_regulatory"/>
</dbReference>
<gene>
    <name evidence="4" type="ORF">LX66_2362</name>
</gene>
<dbReference type="PANTHER" id="PTHR30069">
    <property type="entry name" value="TONB-DEPENDENT OUTER MEMBRANE RECEPTOR"/>
    <property type="match status" value="1"/>
</dbReference>
<keyword evidence="5" id="KW-1185">Reference proteome</keyword>
<keyword evidence="1" id="KW-0732">Signal</keyword>